<organism evidence="1 2">
    <name type="scientific">Raoultella phage RP180</name>
    <dbReference type="NCBI Taxonomy" id="2565500"/>
    <lineage>
        <taxon>Viruses</taxon>
        <taxon>Duplodnaviria</taxon>
        <taxon>Heunggongvirae</taxon>
        <taxon>Uroviricota</taxon>
        <taxon>Caudoviricetes</taxon>
        <taxon>Sarkviridae</taxon>
        <taxon>Guernseyvirinae</taxon>
        <taxon>Kagunavirus</taxon>
        <taxon>Kagunavirus RP180</taxon>
    </lineage>
</organism>
<dbReference type="EMBL" id="MK737937">
    <property type="protein sequence ID" value="QBZ71315.1"/>
    <property type="molecule type" value="Genomic_DNA"/>
</dbReference>
<reference evidence="2" key="1">
    <citation type="submission" date="2019-04" db="EMBL/GenBank/DDBJ databases">
        <authorList>
            <person name="Morozova V.V."/>
            <person name="Tikunov A.Y."/>
            <person name="Fofanov M.V."/>
            <person name="Tikunova N.V."/>
        </authorList>
    </citation>
    <scope>NUCLEOTIDE SEQUENCE [LARGE SCALE GENOMIC DNA]</scope>
</reference>
<gene>
    <name evidence="1" type="ORF">RP180_60</name>
</gene>
<evidence type="ECO:0000313" key="2">
    <source>
        <dbReference type="Proteomes" id="UP000296988"/>
    </source>
</evidence>
<accession>A0A4D6DYA8</accession>
<sequence>MGREEMTDVKPGSLYAAKTGFGEIQQFIVTGVGINHVLVADHPLIKMNDSYLEYCVTRKEFSEKFTFVGGVESD</sequence>
<evidence type="ECO:0000313" key="1">
    <source>
        <dbReference type="EMBL" id="QBZ71315.1"/>
    </source>
</evidence>
<name>A0A4D6DYA8_9CAUD</name>
<protein>
    <submittedName>
        <fullName evidence="1">Uncharacterized protein</fullName>
    </submittedName>
</protein>
<keyword evidence="2" id="KW-1185">Reference proteome</keyword>
<dbReference type="Proteomes" id="UP000296988">
    <property type="component" value="Segment"/>
</dbReference>
<proteinExistence type="predicted"/>